<evidence type="ECO:0000259" key="3">
    <source>
        <dbReference type="PROSITE" id="PS51228"/>
    </source>
</evidence>
<evidence type="ECO:0000313" key="4">
    <source>
        <dbReference type="EMBL" id="MVN78975.1"/>
    </source>
</evidence>
<dbReference type="GO" id="GO:0006631">
    <property type="term" value="P:fatty acid metabolic process"/>
    <property type="evidence" value="ECO:0007669"/>
    <property type="project" value="TreeGrafter"/>
</dbReference>
<dbReference type="PANTHER" id="PTHR23310:SF62">
    <property type="entry name" value="ACYL-COA BINDING PROTEIN 1, ISOFORM A"/>
    <property type="match status" value="1"/>
</dbReference>
<dbReference type="InterPro" id="IPR022408">
    <property type="entry name" value="Acyl-CoA-binding_prot_CS"/>
</dbReference>
<dbReference type="PANTHER" id="PTHR23310">
    <property type="entry name" value="ACYL-COA-BINDING PROTEIN, ACBP"/>
    <property type="match status" value="1"/>
</dbReference>
<accession>A0A7K1TKP2</accession>
<dbReference type="PRINTS" id="PR00689">
    <property type="entry name" value="ACOABINDINGP"/>
</dbReference>
<dbReference type="GO" id="GO:0000062">
    <property type="term" value="F:fatty-acyl-CoA binding"/>
    <property type="evidence" value="ECO:0007669"/>
    <property type="project" value="InterPro"/>
</dbReference>
<dbReference type="PROSITE" id="PS00880">
    <property type="entry name" value="ACB_1"/>
    <property type="match status" value="1"/>
</dbReference>
<dbReference type="Gene3D" id="1.20.80.10">
    <property type="match status" value="1"/>
</dbReference>
<feature type="compositionally biased region" description="Polar residues" evidence="2">
    <location>
        <begin position="124"/>
        <end position="133"/>
    </location>
</feature>
<evidence type="ECO:0000256" key="2">
    <source>
        <dbReference type="SAM" id="MobiDB-lite"/>
    </source>
</evidence>
<reference evidence="4 5" key="1">
    <citation type="submission" date="2019-12" db="EMBL/GenBank/DDBJ databases">
        <title>Hymenobacter sp. HMF4947 Genome sequencing and assembly.</title>
        <authorList>
            <person name="Kang H."/>
            <person name="Cha I."/>
            <person name="Kim H."/>
            <person name="Joh K."/>
        </authorList>
    </citation>
    <scope>NUCLEOTIDE SEQUENCE [LARGE SCALE GENOMIC DNA]</scope>
    <source>
        <strain evidence="4 5">HMF4947</strain>
    </source>
</reference>
<feature type="domain" description="ACB" evidence="3">
    <location>
        <begin position="3"/>
        <end position="98"/>
    </location>
</feature>
<dbReference type="InterPro" id="IPR035984">
    <property type="entry name" value="Acyl-CoA-binding_sf"/>
</dbReference>
<name>A0A7K1TKP2_9BACT</name>
<dbReference type="Proteomes" id="UP000441336">
    <property type="component" value="Unassembled WGS sequence"/>
</dbReference>
<protein>
    <recommendedName>
        <fullName evidence="3">ACB domain-containing protein</fullName>
    </recommendedName>
</protein>
<organism evidence="4 5">
    <name type="scientific">Hymenobacter ginkgonis</name>
    <dbReference type="NCBI Taxonomy" id="2682976"/>
    <lineage>
        <taxon>Bacteria</taxon>
        <taxon>Pseudomonadati</taxon>
        <taxon>Bacteroidota</taxon>
        <taxon>Cytophagia</taxon>
        <taxon>Cytophagales</taxon>
        <taxon>Hymenobacteraceae</taxon>
        <taxon>Hymenobacter</taxon>
    </lineage>
</organism>
<keyword evidence="1" id="KW-0446">Lipid-binding</keyword>
<sequence>MDLQQQFDAAVQQVNNLPADTAPQHMTELYGLYKQATEGDVNMKSGEVDADAADQANGPAGLSQAQWDSWDKFKGVGEEEAKRRYVAKVAEITGNQDGDTEAGTVPTDALTNAPEAPDAPLPSISENDTTAQQPGFGPGQATAGGLRGDITAGAPYGGENELKGAQ</sequence>
<dbReference type="RefSeq" id="WP_157569641.1">
    <property type="nucleotide sequence ID" value="NZ_WQKZ01000008.1"/>
</dbReference>
<dbReference type="InterPro" id="IPR000582">
    <property type="entry name" value="Acyl-CoA-binding_protein"/>
</dbReference>
<dbReference type="EMBL" id="WQKZ01000008">
    <property type="protein sequence ID" value="MVN78975.1"/>
    <property type="molecule type" value="Genomic_DNA"/>
</dbReference>
<dbReference type="SUPFAM" id="SSF47027">
    <property type="entry name" value="Acyl-CoA binding protein"/>
    <property type="match status" value="1"/>
</dbReference>
<evidence type="ECO:0000256" key="1">
    <source>
        <dbReference type="ARBA" id="ARBA00023121"/>
    </source>
</evidence>
<dbReference type="AlphaFoldDB" id="A0A7K1TKP2"/>
<evidence type="ECO:0000313" key="5">
    <source>
        <dbReference type="Proteomes" id="UP000441336"/>
    </source>
</evidence>
<feature type="region of interest" description="Disordered" evidence="2">
    <location>
        <begin position="91"/>
        <end position="166"/>
    </location>
</feature>
<comment type="caution">
    <text evidence="4">The sequence shown here is derived from an EMBL/GenBank/DDBJ whole genome shotgun (WGS) entry which is preliminary data.</text>
</comment>
<keyword evidence="5" id="KW-1185">Reference proteome</keyword>
<proteinExistence type="predicted"/>
<dbReference type="PROSITE" id="PS51228">
    <property type="entry name" value="ACB_2"/>
    <property type="match status" value="1"/>
</dbReference>
<dbReference type="InterPro" id="IPR014352">
    <property type="entry name" value="FERM/acyl-CoA-bd_prot_sf"/>
</dbReference>
<gene>
    <name evidence="4" type="ORF">GO988_21810</name>
</gene>
<dbReference type="Pfam" id="PF00887">
    <property type="entry name" value="ACBP"/>
    <property type="match status" value="1"/>
</dbReference>